<keyword evidence="3" id="KW-1185">Reference proteome</keyword>
<organism evidence="1 3">
    <name type="scientific">Clostridium uliginosum</name>
    <dbReference type="NCBI Taxonomy" id="119641"/>
    <lineage>
        <taxon>Bacteria</taxon>
        <taxon>Bacillati</taxon>
        <taxon>Bacillota</taxon>
        <taxon>Clostridia</taxon>
        <taxon>Eubacteriales</taxon>
        <taxon>Clostridiaceae</taxon>
        <taxon>Clostridium</taxon>
    </lineage>
</organism>
<evidence type="ECO:0000313" key="2">
    <source>
        <dbReference type="EMBL" id="SFD31737.1"/>
    </source>
</evidence>
<accession>A0A1I1QUF5</accession>
<evidence type="ECO:0000313" key="1">
    <source>
        <dbReference type="EMBL" id="SFD25751.1"/>
    </source>
</evidence>
<protein>
    <submittedName>
        <fullName evidence="1">Uncharacterized protein</fullName>
    </submittedName>
</protein>
<dbReference type="EMBL" id="FOMG01000027">
    <property type="protein sequence ID" value="SFD25751.1"/>
    <property type="molecule type" value="Genomic_DNA"/>
</dbReference>
<reference evidence="1 3" key="1">
    <citation type="submission" date="2016-10" db="EMBL/GenBank/DDBJ databases">
        <authorList>
            <person name="de Groot N.N."/>
        </authorList>
    </citation>
    <scope>NUCLEOTIDE SEQUENCE [LARGE SCALE GENOMIC DNA]</scope>
    <source>
        <strain evidence="1 3">DSM 12992</strain>
    </source>
</reference>
<evidence type="ECO:0000313" key="3">
    <source>
        <dbReference type="Proteomes" id="UP000199263"/>
    </source>
</evidence>
<gene>
    <name evidence="1" type="ORF">SAMN05421842_12759</name>
    <name evidence="2" type="ORF">SAMN05421842_1321</name>
</gene>
<dbReference type="EMBL" id="FOMG01000032">
    <property type="protein sequence ID" value="SFD31737.1"/>
    <property type="molecule type" value="Genomic_DNA"/>
</dbReference>
<dbReference type="AlphaFoldDB" id="A0A1I1QUF5"/>
<name>A0A1I1QUF5_9CLOT</name>
<sequence>HEQVKNKIPEEHSKATIEWFNNIKSRQV</sequence>
<dbReference type="Proteomes" id="UP000199263">
    <property type="component" value="Unassembled WGS sequence"/>
</dbReference>
<proteinExistence type="predicted"/>
<feature type="non-terminal residue" evidence="1">
    <location>
        <position position="1"/>
    </location>
</feature>